<dbReference type="EMBL" id="JADKGY010000033">
    <property type="protein sequence ID" value="MBK9985130.1"/>
    <property type="molecule type" value="Genomic_DNA"/>
</dbReference>
<dbReference type="InterPro" id="IPR039448">
    <property type="entry name" value="Beta_helix"/>
</dbReference>
<dbReference type="Proteomes" id="UP000808337">
    <property type="component" value="Unassembled WGS sequence"/>
</dbReference>
<dbReference type="SUPFAM" id="SSF51126">
    <property type="entry name" value="Pectin lyase-like"/>
    <property type="match status" value="1"/>
</dbReference>
<dbReference type="SMART" id="SM00710">
    <property type="entry name" value="PbH1"/>
    <property type="match status" value="6"/>
</dbReference>
<evidence type="ECO:0000313" key="3">
    <source>
        <dbReference type="Proteomes" id="UP000808337"/>
    </source>
</evidence>
<dbReference type="PROSITE" id="PS51841">
    <property type="entry name" value="LTD"/>
    <property type="match status" value="2"/>
</dbReference>
<dbReference type="InterPro" id="IPR036415">
    <property type="entry name" value="Lamin_tail_dom_sf"/>
</dbReference>
<dbReference type="Pfam" id="PF00932">
    <property type="entry name" value="LTD"/>
    <property type="match status" value="2"/>
</dbReference>
<dbReference type="Pfam" id="PF13229">
    <property type="entry name" value="Beta_helix"/>
    <property type="match status" value="1"/>
</dbReference>
<proteinExistence type="predicted"/>
<dbReference type="InterPro" id="IPR059177">
    <property type="entry name" value="GH29D-like_dom"/>
</dbReference>
<evidence type="ECO:0000259" key="1">
    <source>
        <dbReference type="PROSITE" id="PS51841"/>
    </source>
</evidence>
<gene>
    <name evidence="2" type="ORF">IPP15_22695</name>
</gene>
<name>A0A9D7T0R3_9BACT</name>
<dbReference type="InterPro" id="IPR012334">
    <property type="entry name" value="Pectin_lyas_fold"/>
</dbReference>
<reference evidence="2 3" key="1">
    <citation type="submission" date="2020-10" db="EMBL/GenBank/DDBJ databases">
        <title>Connecting structure to function with the recovery of over 1000 high-quality activated sludge metagenome-assembled genomes encoding full-length rRNA genes using long-read sequencing.</title>
        <authorList>
            <person name="Singleton C.M."/>
            <person name="Petriglieri F."/>
            <person name="Kristensen J.M."/>
            <person name="Kirkegaard R.H."/>
            <person name="Michaelsen T.Y."/>
            <person name="Andersen M.H."/>
            <person name="Karst S.M."/>
            <person name="Dueholm M.S."/>
            <person name="Nielsen P.H."/>
            <person name="Albertsen M."/>
        </authorList>
    </citation>
    <scope>NUCLEOTIDE SEQUENCE [LARGE SCALE GENOMIC DNA]</scope>
    <source>
        <strain evidence="2">Ribe_18-Q3-R11-54_MAXAC.273</strain>
    </source>
</reference>
<dbReference type="Gene3D" id="2.60.40.1260">
    <property type="entry name" value="Lamin Tail domain"/>
    <property type="match status" value="2"/>
</dbReference>
<dbReference type="InterPro" id="IPR014867">
    <property type="entry name" value="Spore_coat_CotH_CotH2/3/7"/>
</dbReference>
<dbReference type="Pfam" id="PF18962">
    <property type="entry name" value="Por_Secre_tail"/>
    <property type="match status" value="1"/>
</dbReference>
<sequence length="1524" mass="167286">MKIYIHIPTCIVLLFCFSKSYAQVYLNEILASNASTIADPGNGEYNDWLELYNAGAGPVDLTGWHLSDSDDPTEWAFPAGTVINAKGFLLIWADGTGLGLHTNFRLGAGGEQLSLFNAGDAKVSQIDYVEQPTDVSYGRQTDGSLKLGFFSKPTPGASNNTSVFYTDYVRQIPFFSKAGGFFTGPVTITISDKYNAGIVRYTLDGAVPSENSPVFAQPIQINATTVVKARMFYAGQLPGPVVTNTYFINEGFEHRGLAVMSLSTDPKYFFDQDSGLYVQDFKPTWEYPVHLEFYEPDGLLGFHHDAGVQIGGENAWILPQKLLNIFSRKKYGSGHFDYQLYPDNPKKRFGDIILRCSGSDWSYTIFRDGLMQGLIKAEADLDGQDFRPCAVYINGQYFGIHNIREKQDAEYTEYYHHIAPDDLDYIENDGEIKEGDAVAYNQLVSKLNAGVQSDAAFQALDAIANTKDFTDYIISQIFVANTSWGHNIALFRPRSSGGRWRWLLHDYDRGFNLSNVNSTAMNWATATNGDISSNPAFGTLFLRKMLENNAFKQRFITRFADHLYITYNPVTIDKRVDLHAGWIRSEIPYQVARWEGTTSSYGDAIPSVAFWENEVSALKQYGVQRNSFMLNDLNSFFGLGGTTTLDLDVSDVSHGFIRLHEMKVPSYPWTGKYFRNRLFTLTAEAKPGFNFVRWEKMDLSQTTLLAAGSVWKYRDATIAPPTDWNQPGFNDAAWPGGPAQLGYGDGDEATVLSFGGNTNSKTPAYYFRSSFNIPDPAVYSGLLIRLIADDGAVVYLNGKEIWRINMPSAPALISFTTLAIGTVQGSGEGAWNELTIPSSLLVSGQNEVSVEIHQVDRTSSDISFDFEMQGTLKGTPEIISNSPSLDVTLDVNPRALRAVFESDGSCGILPDTVFQNLSLDVSCSPYIASGDVVVKPNVTLTVQPGVEIRFSEKANLWILGDLQMNGTVDAPINVKNDTGSETWGGIFLKNATSTSSLSYVTLENASAGTQRFYYPAAISAYHSDITLDHMDLTSVKDNPVFARFSDVIMTNSKLKSAVTGDCINVKQGFAIVENCDFEGGTQPDMDGIDFDGVVNGIARNNHVHDFRGDNCDGLDIGEQCQGLLIEHNFIHHCFDKGISVGQESSATVVNNVIAYTNIGIALKDESDVQVEHCTFFGNQKGVSAYEKNAGNLGGTGHIVDCIVSNASLDAYDYDSHSGLTLTRCLSDLDSISYPGNINADPHFINPTLFDFNLLPASPAIGIGASGSNLGANTLPVYTGLPQLMISEILYNDTLTSTGEFIEIYNPGAITVDMSNYKLSAAVDFTFPAGATILPGGTVVVAKTASNFSGAIYPVYQWESGKLRNEGEVIYLIDRDGLLVDFVRYNNHTPWPESNTLKGKSIELVSGILDNHFATSWVPSKAQGGSPGEVSGVSGTTPELNDTQFTIYPNPASDVMYVAFKEYADSFTIRIIDIIGREVLSRTSYHENVLNQARVDLTHLDHGSYFVVIEDERGRVIGSEVLIVQ</sequence>
<comment type="caution">
    <text evidence="2">The sequence shown here is derived from an EMBL/GenBank/DDBJ whole genome shotgun (WGS) entry which is preliminary data.</text>
</comment>
<dbReference type="NCBIfam" id="TIGR04183">
    <property type="entry name" value="Por_Secre_tail"/>
    <property type="match status" value="1"/>
</dbReference>
<dbReference type="Pfam" id="PF08757">
    <property type="entry name" value="CotH"/>
    <property type="match status" value="1"/>
</dbReference>
<feature type="domain" description="LTD" evidence="1">
    <location>
        <begin position="18"/>
        <end position="133"/>
    </location>
</feature>
<dbReference type="InterPro" id="IPR026444">
    <property type="entry name" value="Secre_tail"/>
</dbReference>
<dbReference type="Gene3D" id="2.160.20.10">
    <property type="entry name" value="Single-stranded right-handed beta-helix, Pectin lyase-like"/>
    <property type="match status" value="1"/>
</dbReference>
<evidence type="ECO:0000313" key="2">
    <source>
        <dbReference type="EMBL" id="MBK9985130.1"/>
    </source>
</evidence>
<dbReference type="InterPro" id="IPR006626">
    <property type="entry name" value="PbH1"/>
</dbReference>
<protein>
    <submittedName>
        <fullName evidence="2">Lamin tail domain-containing protein</fullName>
    </submittedName>
</protein>
<dbReference type="SUPFAM" id="SSF74853">
    <property type="entry name" value="Lamin A/C globular tail domain"/>
    <property type="match status" value="2"/>
</dbReference>
<organism evidence="2 3">
    <name type="scientific">Candidatus Opimibacter skivensis</name>
    <dbReference type="NCBI Taxonomy" id="2982028"/>
    <lineage>
        <taxon>Bacteria</taxon>
        <taxon>Pseudomonadati</taxon>
        <taxon>Bacteroidota</taxon>
        <taxon>Saprospiria</taxon>
        <taxon>Saprospirales</taxon>
        <taxon>Saprospiraceae</taxon>
        <taxon>Candidatus Opimibacter</taxon>
    </lineage>
</organism>
<dbReference type="Gene3D" id="2.60.120.260">
    <property type="entry name" value="Galactose-binding domain-like"/>
    <property type="match status" value="1"/>
</dbReference>
<dbReference type="InterPro" id="IPR001322">
    <property type="entry name" value="Lamin_tail_dom"/>
</dbReference>
<accession>A0A9D7T0R3</accession>
<dbReference type="Pfam" id="PF13290">
    <property type="entry name" value="CHB_HEX_C_1"/>
    <property type="match status" value="1"/>
</dbReference>
<feature type="domain" description="LTD" evidence="1">
    <location>
        <begin position="1265"/>
        <end position="1386"/>
    </location>
</feature>
<dbReference type="InterPro" id="IPR011050">
    <property type="entry name" value="Pectin_lyase_fold/virulence"/>
</dbReference>